<dbReference type="EMBL" id="JABAFV010000005">
    <property type="protein sequence ID" value="NME49548.1"/>
    <property type="molecule type" value="Genomic_DNA"/>
</dbReference>
<protein>
    <submittedName>
        <fullName evidence="1">Uncharacterized protein</fullName>
    </submittedName>
</protein>
<evidence type="ECO:0000313" key="2">
    <source>
        <dbReference type="Proteomes" id="UP000588071"/>
    </source>
</evidence>
<dbReference type="Proteomes" id="UP000588071">
    <property type="component" value="Unassembled WGS sequence"/>
</dbReference>
<evidence type="ECO:0000313" key="1">
    <source>
        <dbReference type="EMBL" id="NME49548.1"/>
    </source>
</evidence>
<dbReference type="RefSeq" id="WP_168930684.1">
    <property type="nucleotide sequence ID" value="NZ_JABAFV010000005.1"/>
</dbReference>
<accession>A0A7X9NLD8</accession>
<name>A0A7X9NLD8_9ENTE</name>
<organism evidence="1 2">
    <name type="scientific">Enterococcus cecorum</name>
    <dbReference type="NCBI Taxonomy" id="44008"/>
    <lineage>
        <taxon>Bacteria</taxon>
        <taxon>Bacillati</taxon>
        <taxon>Bacillota</taxon>
        <taxon>Bacilli</taxon>
        <taxon>Lactobacillales</taxon>
        <taxon>Enterococcaceae</taxon>
        <taxon>Enterococcus</taxon>
    </lineage>
</organism>
<sequence length="66" mass="7994">MVYLHENREEFMNAINLSSEYFRVLPIIVENEYQLDVSRRDIIETFFDGDFGIKLDEEDKLLKMNF</sequence>
<reference evidence="1 2" key="1">
    <citation type="submission" date="2020-04" db="EMBL/GenBank/DDBJ databases">
        <authorList>
            <person name="Hitch T.C.A."/>
            <person name="Wylensek D."/>
            <person name="Clavel T."/>
        </authorList>
    </citation>
    <scope>NUCLEOTIDE SEQUENCE [LARGE SCALE GENOMIC DNA]</scope>
    <source>
        <strain evidence="1 2">WCA-380-WT-3C</strain>
    </source>
</reference>
<proteinExistence type="predicted"/>
<comment type="caution">
    <text evidence="1">The sequence shown here is derived from an EMBL/GenBank/DDBJ whole genome shotgun (WGS) entry which is preliminary data.</text>
</comment>
<dbReference type="AlphaFoldDB" id="A0A7X9NLD8"/>
<gene>
    <name evidence="1" type="ORF">HF857_04660</name>
</gene>